<evidence type="ECO:0000313" key="4">
    <source>
        <dbReference type="EMBL" id="CAB4202881.1"/>
    </source>
</evidence>
<protein>
    <submittedName>
        <fullName evidence="4">Terminase small subunit</fullName>
    </submittedName>
</protein>
<evidence type="ECO:0000313" key="5">
    <source>
        <dbReference type="EMBL" id="CAB5230235.1"/>
    </source>
</evidence>
<proteinExistence type="predicted"/>
<reference evidence="4" key="1">
    <citation type="submission" date="2020-05" db="EMBL/GenBank/DDBJ databases">
        <authorList>
            <person name="Chiriac C."/>
            <person name="Salcher M."/>
            <person name="Ghai R."/>
            <person name="Kavagutti S V."/>
        </authorList>
    </citation>
    <scope>NUCLEOTIDE SEQUENCE</scope>
</reference>
<dbReference type="EMBL" id="LR797054">
    <property type="protein sequence ID" value="CAB4184338.1"/>
    <property type="molecule type" value="Genomic_DNA"/>
</dbReference>
<dbReference type="InterPro" id="IPR038713">
    <property type="entry name" value="Terminase_Gp1_N_sf"/>
</dbReference>
<dbReference type="Pfam" id="PF03592">
    <property type="entry name" value="Terminase_2"/>
    <property type="match status" value="1"/>
</dbReference>
<organism evidence="4">
    <name type="scientific">uncultured Caudovirales phage</name>
    <dbReference type="NCBI Taxonomy" id="2100421"/>
    <lineage>
        <taxon>Viruses</taxon>
        <taxon>Duplodnaviria</taxon>
        <taxon>Heunggongvirae</taxon>
        <taxon>Uroviricota</taxon>
        <taxon>Caudoviricetes</taxon>
        <taxon>Peduoviridae</taxon>
        <taxon>Maltschvirus</taxon>
        <taxon>Maltschvirus maltsch</taxon>
    </lineage>
</organism>
<dbReference type="EMBL" id="LR796887">
    <property type="protein sequence ID" value="CAB4172624.1"/>
    <property type="molecule type" value="Genomic_DNA"/>
</dbReference>
<dbReference type="EMBL" id="LR796966">
    <property type="protein sequence ID" value="CAB4178597.1"/>
    <property type="molecule type" value="Genomic_DNA"/>
</dbReference>
<dbReference type="EMBL" id="LR797319">
    <property type="protein sequence ID" value="CAB4202881.1"/>
    <property type="molecule type" value="Genomic_DNA"/>
</dbReference>
<dbReference type="GO" id="GO:0051276">
    <property type="term" value="P:chromosome organization"/>
    <property type="evidence" value="ECO:0007669"/>
    <property type="project" value="InterPro"/>
</dbReference>
<accession>A0A6J5S3Y8</accession>
<sequence length="143" mass="15636">MTWKTPFQTRLIMTLTSKQEVFAQAVVSGMNQSDAYRSAYDVRPDTKAESVNVSASQLMSDPKISQRVDELRKPVIKKAQMTLESHLARLQSLSESAEADKQFSASISAEVARGKASGVAVDKSQMDISVTFPKIINVIAGRA</sequence>
<dbReference type="EMBL" id="LR798407">
    <property type="protein sequence ID" value="CAB5230235.1"/>
    <property type="molecule type" value="Genomic_DNA"/>
</dbReference>
<dbReference type="InterPro" id="IPR005335">
    <property type="entry name" value="Terminase_ssu"/>
</dbReference>
<gene>
    <name evidence="2" type="ORF">UFOVP1018_53</name>
    <name evidence="3" type="ORF">UFOVP1105_54</name>
    <name evidence="4" type="ORF">UFOVP1372_44</name>
    <name evidence="5" type="ORF">UFOVP1557_44</name>
    <name evidence="1" type="ORF">UFOVP939_24</name>
</gene>
<evidence type="ECO:0000313" key="3">
    <source>
        <dbReference type="EMBL" id="CAB4184338.1"/>
    </source>
</evidence>
<name>A0A6J5S3Y8_9CAUD</name>
<evidence type="ECO:0000313" key="2">
    <source>
        <dbReference type="EMBL" id="CAB4178597.1"/>
    </source>
</evidence>
<dbReference type="Gene3D" id="1.10.10.1400">
    <property type="entry name" value="Terminase, small subunit, N-terminal DNA-binding domain, HTH motif"/>
    <property type="match status" value="1"/>
</dbReference>
<evidence type="ECO:0000313" key="1">
    <source>
        <dbReference type="EMBL" id="CAB4172624.1"/>
    </source>
</evidence>